<evidence type="ECO:0000313" key="3">
    <source>
        <dbReference type="EMBL" id="OUM46299.1"/>
    </source>
</evidence>
<dbReference type="PANTHER" id="PTHR46797:SF1">
    <property type="entry name" value="METHYLPHOSPHONATE SYNTHASE"/>
    <property type="match status" value="1"/>
</dbReference>
<dbReference type="InterPro" id="IPR050807">
    <property type="entry name" value="TransReg_Diox_bact_type"/>
</dbReference>
<evidence type="ECO:0000313" key="4">
    <source>
        <dbReference type="Proteomes" id="UP000195321"/>
    </source>
</evidence>
<dbReference type="AlphaFoldDB" id="A0A1Y3M7A0"/>
<feature type="domain" description="HTH cro/C1-type" evidence="2">
    <location>
        <begin position="11"/>
        <end position="65"/>
    </location>
</feature>
<dbReference type="InterPro" id="IPR001387">
    <property type="entry name" value="Cro/C1-type_HTH"/>
</dbReference>
<proteinExistence type="predicted"/>
<evidence type="ECO:0000259" key="2">
    <source>
        <dbReference type="PROSITE" id="PS50943"/>
    </source>
</evidence>
<dbReference type="SUPFAM" id="SSF47413">
    <property type="entry name" value="lambda repressor-like DNA-binding domains"/>
    <property type="match status" value="1"/>
</dbReference>
<gene>
    <name evidence="3" type="ORF">BW425_24455</name>
</gene>
<sequence length="76" mass="8920">MDIEQAFGFVIKKYRTELSMSQEELALESGLDRTYISMLERGKRRPTINTLFSISSTLNVRPYKLIKEIEEFIEQS</sequence>
<dbReference type="Gene3D" id="1.10.260.40">
    <property type="entry name" value="lambda repressor-like DNA-binding domains"/>
    <property type="match status" value="1"/>
</dbReference>
<dbReference type="SMART" id="SM00530">
    <property type="entry name" value="HTH_XRE"/>
    <property type="match status" value="1"/>
</dbReference>
<evidence type="ECO:0000256" key="1">
    <source>
        <dbReference type="ARBA" id="ARBA00023125"/>
    </source>
</evidence>
<dbReference type="InterPro" id="IPR010982">
    <property type="entry name" value="Lambda_DNA-bd_dom_sf"/>
</dbReference>
<dbReference type="PANTHER" id="PTHR46797">
    <property type="entry name" value="HTH-TYPE TRANSCRIPTIONAL REGULATOR"/>
    <property type="match status" value="1"/>
</dbReference>
<dbReference type="Pfam" id="PF01381">
    <property type="entry name" value="HTH_3"/>
    <property type="match status" value="1"/>
</dbReference>
<dbReference type="GO" id="GO:0003677">
    <property type="term" value="F:DNA binding"/>
    <property type="evidence" value="ECO:0007669"/>
    <property type="project" value="UniProtKB-KW"/>
</dbReference>
<reference evidence="3 4" key="1">
    <citation type="submission" date="2017-02" db="EMBL/GenBank/DDBJ databases">
        <title>Bacillus pseudomycoides isolate FSL K6-0042.</title>
        <authorList>
            <person name="Kovac J."/>
        </authorList>
    </citation>
    <scope>NUCLEOTIDE SEQUENCE [LARGE SCALE GENOMIC DNA]</scope>
    <source>
        <strain evidence="3 4">FSL K6-0042</strain>
    </source>
</reference>
<organism evidence="3 4">
    <name type="scientific">Bacillus pseudomycoides</name>
    <dbReference type="NCBI Taxonomy" id="64104"/>
    <lineage>
        <taxon>Bacteria</taxon>
        <taxon>Bacillati</taxon>
        <taxon>Bacillota</taxon>
        <taxon>Bacilli</taxon>
        <taxon>Bacillales</taxon>
        <taxon>Bacillaceae</taxon>
        <taxon>Bacillus</taxon>
        <taxon>Bacillus cereus group</taxon>
    </lineage>
</organism>
<dbReference type="Proteomes" id="UP000195321">
    <property type="component" value="Unassembled WGS sequence"/>
</dbReference>
<keyword evidence="1" id="KW-0238">DNA-binding</keyword>
<name>A0A1Y3M7A0_9BACI</name>
<accession>A0A1Y3M7A0</accession>
<protein>
    <submittedName>
        <fullName evidence="3">Transcriptional regulator</fullName>
    </submittedName>
</protein>
<comment type="caution">
    <text evidence="3">The sequence shown here is derived from an EMBL/GenBank/DDBJ whole genome shotgun (WGS) entry which is preliminary data.</text>
</comment>
<dbReference type="PROSITE" id="PS50943">
    <property type="entry name" value="HTH_CROC1"/>
    <property type="match status" value="1"/>
</dbReference>
<dbReference type="GO" id="GO:0003700">
    <property type="term" value="F:DNA-binding transcription factor activity"/>
    <property type="evidence" value="ECO:0007669"/>
    <property type="project" value="TreeGrafter"/>
</dbReference>
<dbReference type="EMBL" id="MWPX01000051">
    <property type="protein sequence ID" value="OUM46299.1"/>
    <property type="molecule type" value="Genomic_DNA"/>
</dbReference>
<dbReference type="CDD" id="cd00093">
    <property type="entry name" value="HTH_XRE"/>
    <property type="match status" value="1"/>
</dbReference>
<dbReference type="GO" id="GO:0005829">
    <property type="term" value="C:cytosol"/>
    <property type="evidence" value="ECO:0007669"/>
    <property type="project" value="TreeGrafter"/>
</dbReference>
<dbReference type="RefSeq" id="WP_088094585.1">
    <property type="nucleotide sequence ID" value="NZ_JBEUTC010000370.1"/>
</dbReference>